<organism evidence="1 2">
    <name type="scientific">Myroides odoratus</name>
    <name type="common">Flavobacterium odoratum</name>
    <dbReference type="NCBI Taxonomy" id="256"/>
    <lineage>
        <taxon>Bacteria</taxon>
        <taxon>Pseudomonadati</taxon>
        <taxon>Bacteroidota</taxon>
        <taxon>Flavobacteriia</taxon>
        <taxon>Flavobacteriales</taxon>
        <taxon>Flavobacteriaceae</taxon>
        <taxon>Myroides</taxon>
    </lineage>
</organism>
<dbReference type="OrthoDB" id="6225685at2"/>
<evidence type="ECO:0000313" key="1">
    <source>
        <dbReference type="EMBL" id="QQU00942.1"/>
    </source>
</evidence>
<accession>A0A9Q6Z800</accession>
<dbReference type="AlphaFoldDB" id="A0A9Q6Z800"/>
<sequence length="124" mass="14013">MPSARFNGVFTIFSKSKESVSQGFSSFNAFKRAHGTARKGYAWYHIVEQHSDNVAKFGTESIHNVNNLIKLPHGAGTIHAKVTGYYNSLMPGTSMRVRDYVKGLSYEKQYQYGIDVLKRFGWTP</sequence>
<name>A0A9Q6Z800_MYROD</name>
<dbReference type="RefSeq" id="WP_002991030.1">
    <property type="nucleotide sequence ID" value="NZ_CP068108.1"/>
</dbReference>
<dbReference type="Proteomes" id="UP000596202">
    <property type="component" value="Chromosome"/>
</dbReference>
<dbReference type="EMBL" id="CP068108">
    <property type="protein sequence ID" value="QQU00942.1"/>
    <property type="molecule type" value="Genomic_DNA"/>
</dbReference>
<protein>
    <submittedName>
        <fullName evidence="1">Uncharacterized protein</fullName>
    </submittedName>
</protein>
<proteinExistence type="predicted"/>
<reference evidence="1 2" key="1">
    <citation type="submission" date="2021-01" db="EMBL/GenBank/DDBJ databases">
        <title>FDA dAtabase for Regulatory Grade micrObial Sequences (FDA-ARGOS): Supporting development and validation of Infectious Disease Dx tests.</title>
        <authorList>
            <person name="Sproer C."/>
            <person name="Gronow S."/>
            <person name="Severitt S."/>
            <person name="Schroder I."/>
            <person name="Tallon L."/>
            <person name="Sadzewicz L."/>
            <person name="Zhao X."/>
            <person name="Boylan J."/>
            <person name="Ott S."/>
            <person name="Bowen H."/>
            <person name="Vavikolanu K."/>
            <person name="Mehta A."/>
            <person name="Aluvathingal J."/>
            <person name="Nadendla S."/>
            <person name="Lowell S."/>
            <person name="Myers T."/>
            <person name="Yan Y."/>
            <person name="Sichtig H."/>
        </authorList>
    </citation>
    <scope>NUCLEOTIDE SEQUENCE [LARGE SCALE GENOMIC DNA]</scope>
    <source>
        <strain evidence="1 2">FDAARGOS_1131</strain>
    </source>
</reference>
<gene>
    <name evidence="1" type="ORF">I6I88_04095</name>
</gene>
<dbReference type="GeneID" id="93526817"/>
<evidence type="ECO:0000313" key="2">
    <source>
        <dbReference type="Proteomes" id="UP000596202"/>
    </source>
</evidence>